<name>A0AAV4Y122_CAEEX</name>
<evidence type="ECO:0000313" key="2">
    <source>
        <dbReference type="Proteomes" id="UP001054945"/>
    </source>
</evidence>
<dbReference type="EMBL" id="BPLR01001257">
    <property type="protein sequence ID" value="GIZ01126.1"/>
    <property type="molecule type" value="Genomic_DNA"/>
</dbReference>
<dbReference type="Proteomes" id="UP001054945">
    <property type="component" value="Unassembled WGS sequence"/>
</dbReference>
<gene>
    <name evidence="1" type="ORF">CEXT_127061</name>
</gene>
<reference evidence="1 2" key="1">
    <citation type="submission" date="2021-06" db="EMBL/GenBank/DDBJ databases">
        <title>Caerostris extrusa draft genome.</title>
        <authorList>
            <person name="Kono N."/>
            <person name="Arakawa K."/>
        </authorList>
    </citation>
    <scope>NUCLEOTIDE SEQUENCE [LARGE SCALE GENOMIC DNA]</scope>
</reference>
<accession>A0AAV4Y122</accession>
<dbReference type="AlphaFoldDB" id="A0AAV4Y122"/>
<organism evidence="1 2">
    <name type="scientific">Caerostris extrusa</name>
    <name type="common">Bark spider</name>
    <name type="synonym">Caerostris bankana</name>
    <dbReference type="NCBI Taxonomy" id="172846"/>
    <lineage>
        <taxon>Eukaryota</taxon>
        <taxon>Metazoa</taxon>
        <taxon>Ecdysozoa</taxon>
        <taxon>Arthropoda</taxon>
        <taxon>Chelicerata</taxon>
        <taxon>Arachnida</taxon>
        <taxon>Araneae</taxon>
        <taxon>Araneomorphae</taxon>
        <taxon>Entelegynae</taxon>
        <taxon>Araneoidea</taxon>
        <taxon>Araneidae</taxon>
        <taxon>Caerostris</taxon>
    </lineage>
</organism>
<sequence>MNEAFRFRKRISLVRTPIRRLNTSVLIARGFCIGTTDTLEGRNAITRRPFNRLAAFPVLRCRFQVHGRGILGHAIFITDPFYWGSNSSVQEDEFESARVEVFSYML</sequence>
<protein>
    <submittedName>
        <fullName evidence="1">Uncharacterized protein</fullName>
    </submittedName>
</protein>
<keyword evidence="2" id="KW-1185">Reference proteome</keyword>
<evidence type="ECO:0000313" key="1">
    <source>
        <dbReference type="EMBL" id="GIZ01126.1"/>
    </source>
</evidence>
<comment type="caution">
    <text evidence="1">The sequence shown here is derived from an EMBL/GenBank/DDBJ whole genome shotgun (WGS) entry which is preliminary data.</text>
</comment>
<proteinExistence type="predicted"/>